<feature type="transmembrane region" description="Helical" evidence="1">
    <location>
        <begin position="32"/>
        <end position="49"/>
    </location>
</feature>
<dbReference type="AlphaFoldDB" id="A0A9E4NK58"/>
<organism evidence="2 3">
    <name type="scientific">Candidatus Thiodiazotropha taylori</name>
    <dbReference type="NCBI Taxonomy" id="2792791"/>
    <lineage>
        <taxon>Bacteria</taxon>
        <taxon>Pseudomonadati</taxon>
        <taxon>Pseudomonadota</taxon>
        <taxon>Gammaproteobacteria</taxon>
        <taxon>Chromatiales</taxon>
        <taxon>Sedimenticolaceae</taxon>
        <taxon>Candidatus Thiodiazotropha</taxon>
    </lineage>
</organism>
<accession>A0A9E4NK58</accession>
<keyword evidence="1" id="KW-0472">Membrane</keyword>
<name>A0A9E4NK58_9GAMM</name>
<sequence>MKKVLLLPEVMVSSIIIIGIICVCFLPERYPTIWSIVAALVGAWWAWYAKLREILSGLKIGEVDEHGVAWITNTSKEWIEFSAWVKDEGLVEEDKKKLDNKWREKAKDVKDNDFKDLELRYKNFKLAPGAKVPIHLKGIEKEKTYVALSAVKIVIEEESFYKPLRPFPEPDKRTRVVVYRYAGDMISGRKEQVSTIFKAIQPHKGAEELHPHNKWVPVESREGKSET</sequence>
<reference evidence="2" key="1">
    <citation type="journal article" date="2021" name="Proc. Natl. Acad. Sci. U.S.A.">
        <title>Global biogeography of chemosynthetic symbionts reveals both localized and globally distributed symbiont groups. .</title>
        <authorList>
            <person name="Osvatic J.T."/>
            <person name="Wilkins L.G.E."/>
            <person name="Leibrecht L."/>
            <person name="Leray M."/>
            <person name="Zauner S."/>
            <person name="Polzin J."/>
            <person name="Camacho Y."/>
            <person name="Gros O."/>
            <person name="van Gils J.A."/>
            <person name="Eisen J.A."/>
            <person name="Petersen J.M."/>
            <person name="Yuen B."/>
        </authorList>
    </citation>
    <scope>NUCLEOTIDE SEQUENCE</scope>
    <source>
        <strain evidence="2">MAGclacostrist055</strain>
    </source>
</reference>
<evidence type="ECO:0000313" key="3">
    <source>
        <dbReference type="Proteomes" id="UP000886674"/>
    </source>
</evidence>
<gene>
    <name evidence="2" type="ORF">JAY77_08935</name>
</gene>
<protein>
    <submittedName>
        <fullName evidence="2">Uncharacterized protein</fullName>
    </submittedName>
</protein>
<proteinExistence type="predicted"/>
<keyword evidence="1" id="KW-0812">Transmembrane</keyword>
<dbReference type="Proteomes" id="UP000886674">
    <property type="component" value="Unassembled WGS sequence"/>
</dbReference>
<keyword evidence="1" id="KW-1133">Transmembrane helix</keyword>
<dbReference type="EMBL" id="JAEPCR010000040">
    <property type="protein sequence ID" value="MCG7978260.1"/>
    <property type="molecule type" value="Genomic_DNA"/>
</dbReference>
<evidence type="ECO:0000256" key="1">
    <source>
        <dbReference type="SAM" id="Phobius"/>
    </source>
</evidence>
<comment type="caution">
    <text evidence="2">The sequence shown here is derived from an EMBL/GenBank/DDBJ whole genome shotgun (WGS) entry which is preliminary data.</text>
</comment>
<evidence type="ECO:0000313" key="2">
    <source>
        <dbReference type="EMBL" id="MCG7978260.1"/>
    </source>
</evidence>
<feature type="transmembrane region" description="Helical" evidence="1">
    <location>
        <begin position="7"/>
        <end position="26"/>
    </location>
</feature>